<reference evidence="2 3" key="1">
    <citation type="submission" date="2017-12" db="EMBL/GenBank/DDBJ databases">
        <title>Comparative genomics of Botrytis spp.</title>
        <authorList>
            <person name="Valero-Jimenez C.A."/>
            <person name="Tapia P."/>
            <person name="Veloso J."/>
            <person name="Silva-Moreno E."/>
            <person name="Staats M."/>
            <person name="Valdes J.H."/>
            <person name="Van Kan J.A.L."/>
        </authorList>
    </citation>
    <scope>NUCLEOTIDE SEQUENCE [LARGE SCALE GENOMIC DNA]</scope>
    <source>
        <strain evidence="2 3">Bp0003</strain>
    </source>
</reference>
<keyword evidence="1" id="KW-0732">Signal</keyword>
<evidence type="ECO:0000256" key="1">
    <source>
        <dbReference type="SAM" id="SignalP"/>
    </source>
</evidence>
<comment type="caution">
    <text evidence="2">The sequence shown here is derived from an EMBL/GenBank/DDBJ whole genome shotgun (WGS) entry which is preliminary data.</text>
</comment>
<proteinExistence type="predicted"/>
<organism evidence="2 3">
    <name type="scientific">Botrytis paeoniae</name>
    <dbReference type="NCBI Taxonomy" id="278948"/>
    <lineage>
        <taxon>Eukaryota</taxon>
        <taxon>Fungi</taxon>
        <taxon>Dikarya</taxon>
        <taxon>Ascomycota</taxon>
        <taxon>Pezizomycotina</taxon>
        <taxon>Leotiomycetes</taxon>
        <taxon>Helotiales</taxon>
        <taxon>Sclerotiniaceae</taxon>
        <taxon>Botrytis</taxon>
    </lineage>
</organism>
<evidence type="ECO:0000313" key="2">
    <source>
        <dbReference type="EMBL" id="TGO23483.1"/>
    </source>
</evidence>
<accession>A0A4Z1FLJ8</accession>
<evidence type="ECO:0000313" key="3">
    <source>
        <dbReference type="Proteomes" id="UP000297910"/>
    </source>
</evidence>
<feature type="chain" id="PRO_5021431252" evidence="1">
    <location>
        <begin position="21"/>
        <end position="97"/>
    </location>
</feature>
<dbReference type="AlphaFoldDB" id="A0A4Z1FLJ8"/>
<sequence length="97" mass="10697">MHFSTLVTLTLSVFSARAIADNCFKGYKYCGTDLLSVGNYHDNIVQALKSADLPYDDKHIYHTLFPCVEDGLLGKPVYCEKGCALAASGSHLDDYCR</sequence>
<dbReference type="Proteomes" id="UP000297910">
    <property type="component" value="Unassembled WGS sequence"/>
</dbReference>
<feature type="signal peptide" evidence="1">
    <location>
        <begin position="1"/>
        <end position="20"/>
    </location>
</feature>
<protein>
    <submittedName>
        <fullName evidence="2">Uncharacterized protein</fullName>
    </submittedName>
</protein>
<dbReference type="EMBL" id="PQXI01000130">
    <property type="protein sequence ID" value="TGO23483.1"/>
    <property type="molecule type" value="Genomic_DNA"/>
</dbReference>
<name>A0A4Z1FLJ8_9HELO</name>
<keyword evidence="3" id="KW-1185">Reference proteome</keyword>
<gene>
    <name evidence="2" type="ORF">BPAE_0130g00010</name>
</gene>